<dbReference type="RefSeq" id="WP_263512572.1">
    <property type="nucleotide sequence ID" value="NZ_CP089051.1"/>
</dbReference>
<reference evidence="3" key="1">
    <citation type="journal article" date="2022" name="J Glob Antimicrob Resist">
        <title>Comparative analysis of IMP-4- and OXA-58-containing plasmids of three carbapenemase-producing Acinetobacter ursingii strains in the Netherlands.</title>
        <authorList>
            <person name="Hendrickx A.P.A."/>
            <person name="Schade R.P."/>
            <person name="Landman F."/>
            <person name="Bosch T."/>
            <person name="Schouls L.M."/>
            <person name="van Dijk K."/>
        </authorList>
    </citation>
    <scope>NUCLEOTIDE SEQUENCE</scope>
    <source>
        <strain evidence="3">RIVM_C010559</strain>
    </source>
</reference>
<name>A0AA46S3V6_9GAMM</name>
<feature type="compositionally biased region" description="Low complexity" evidence="1">
    <location>
        <begin position="73"/>
        <end position="84"/>
    </location>
</feature>
<feature type="compositionally biased region" description="Polar residues" evidence="1">
    <location>
        <begin position="1"/>
        <end position="11"/>
    </location>
</feature>
<evidence type="ECO:0000256" key="1">
    <source>
        <dbReference type="SAM" id="MobiDB-lite"/>
    </source>
</evidence>
<feature type="domain" description="Bacterial Ig" evidence="2">
    <location>
        <begin position="2"/>
        <end position="75"/>
    </location>
</feature>
<dbReference type="Gene3D" id="2.60.40.10">
    <property type="entry name" value="Immunoglobulins"/>
    <property type="match status" value="2"/>
</dbReference>
<feature type="region of interest" description="Disordered" evidence="1">
    <location>
        <begin position="59"/>
        <end position="106"/>
    </location>
</feature>
<feature type="region of interest" description="Disordered" evidence="1">
    <location>
        <begin position="1"/>
        <end position="24"/>
    </location>
</feature>
<evidence type="ECO:0000313" key="4">
    <source>
        <dbReference type="Proteomes" id="UP001164064"/>
    </source>
</evidence>
<dbReference type="Proteomes" id="UP001164064">
    <property type="component" value="Chromosome"/>
</dbReference>
<evidence type="ECO:0000259" key="2">
    <source>
        <dbReference type="Pfam" id="PF17936"/>
    </source>
</evidence>
<protein>
    <submittedName>
        <fullName evidence="3">Ig-like domain-containing protein</fullName>
    </submittedName>
</protein>
<feature type="region of interest" description="Disordered" evidence="1">
    <location>
        <begin position="157"/>
        <end position="181"/>
    </location>
</feature>
<dbReference type="AlphaFoldDB" id="A0AA46S3V6"/>
<dbReference type="NCBIfam" id="NF033510">
    <property type="entry name" value="Ca_tandemer"/>
    <property type="match status" value="2"/>
</dbReference>
<dbReference type="InterPro" id="IPR013783">
    <property type="entry name" value="Ig-like_fold"/>
</dbReference>
<feature type="domain" description="Bacterial Ig" evidence="2">
    <location>
        <begin position="78"/>
        <end position="159"/>
    </location>
</feature>
<sequence length="181" mass="18265">MLNEDGSQITGTGEPGSTIEVKDQDGNVIGTAEVGEDGNYVVELSPAQNSGEDLTVNATDKAGNVSPDVSVSTPDTTAPDAPTAVLNEDGSQITGTGEPGSSIEVKDQDGNVIGTAEVGEDGNYVVELSPAQNSGEDLTVNATDKAGNVSPDVIISTPDTTAPDAPTAVLNEDGSQITVHR</sequence>
<proteinExistence type="predicted"/>
<dbReference type="Pfam" id="PF17936">
    <property type="entry name" value="Big_6"/>
    <property type="match status" value="2"/>
</dbReference>
<accession>A0AA46S3V6</accession>
<feature type="compositionally biased region" description="Low complexity" evidence="1">
    <location>
        <begin position="157"/>
        <end position="168"/>
    </location>
</feature>
<dbReference type="EMBL" id="CP089051">
    <property type="protein sequence ID" value="UYF71606.1"/>
    <property type="molecule type" value="Genomic_DNA"/>
</dbReference>
<gene>
    <name evidence="3" type="ORF">LSO60_15500</name>
</gene>
<organism evidence="3 4">
    <name type="scientific">Acinetobacter ursingii</name>
    <dbReference type="NCBI Taxonomy" id="108980"/>
    <lineage>
        <taxon>Bacteria</taxon>
        <taxon>Pseudomonadati</taxon>
        <taxon>Pseudomonadota</taxon>
        <taxon>Gammaproteobacteria</taxon>
        <taxon>Moraxellales</taxon>
        <taxon>Moraxellaceae</taxon>
        <taxon>Acinetobacter</taxon>
    </lineage>
</organism>
<evidence type="ECO:0000313" key="3">
    <source>
        <dbReference type="EMBL" id="UYF71606.1"/>
    </source>
</evidence>
<dbReference type="InterPro" id="IPR041498">
    <property type="entry name" value="Big_6"/>
</dbReference>